<evidence type="ECO:0000313" key="2">
    <source>
        <dbReference type="EMBL" id="MDO6455464.1"/>
    </source>
</evidence>
<dbReference type="RefSeq" id="WP_303485950.1">
    <property type="nucleotide sequence ID" value="NZ_JAUOPJ010000001.1"/>
</dbReference>
<sequence>MPDYSFENLNDKEFEVLVNDLISVREAIEVDRYKSGKDGGIDGRFFTVNKGETIIQSKHWIKSGIAALIARLEKDEVDKVRTLNPKRYILATSLPLSKVNKDKIKQIFDPYILSHNDIIGQDNLNYLLGEFGEIERKHYKLWLSSSNVMSSMLNAALTGRSEAKRDDIINATKMYVMTDNHGSSLEKLETLHSVVITGEAGIGKTSLADQLAHHYIAEGYELCVIENDVSEAEGRFEKGKKQVFYFDDFLGRNYLMAIEGHKDSHVLSFLDRVSRDKTKRFILTSRSTVLSQGKQHSDLLYIKKIDKKEYEITIQSLSVFDRAKILYNHIWHSGLSEKHIAELYVDRRYLKIAKHRNFNPRLISFITDPDRVSSVKPEKYWDYITDRLDNPKDIWSDVYDNQIDELTRQTVCLLVFNGSSIAEENLRVPLYKIAIPEGLISPSNASSRYTNMLKTAVGTVLQRNIGGNDGVAKLDLFNPSVADFILGRYLDDALALQLYFLSLNTLASLRNLKSLNQNNGLKNEIYFEVLKKLSCEKIDEDFYNENPEYVLRLTQMIIENPSASSKCDVQSTVELLCPLIEKNVPTGFVDEVSSLLELGLSMKLDRFYEVATKFISKTALDDPSPDELHRIEKLRKNVPNLRQDIDASLLEAIQREAVSYWKDEARQELLDNGVLEEFFLPDHEDEAYHVAAEFIEEALAAFGIPSEVATEVAELVDVADILEDNLQARSEEEFHYSQKDSGLGRAFGSDADTLVDDLFERD</sequence>
<evidence type="ECO:0000313" key="3">
    <source>
        <dbReference type="Proteomes" id="UP001169823"/>
    </source>
</evidence>
<gene>
    <name evidence="2" type="ORF">Q4494_00100</name>
</gene>
<comment type="caution">
    <text evidence="2">The sequence shown here is derived from an EMBL/GenBank/DDBJ whole genome shotgun (WGS) entry which is preliminary data.</text>
</comment>
<dbReference type="EMBL" id="JAUOPJ010000001">
    <property type="protein sequence ID" value="MDO6455464.1"/>
    <property type="molecule type" value="Genomic_DNA"/>
</dbReference>
<reference evidence="2" key="1">
    <citation type="submission" date="2023-07" db="EMBL/GenBank/DDBJ databases">
        <title>Genome content predicts the carbon catabolic preferences of heterotrophic bacteria.</title>
        <authorList>
            <person name="Gralka M."/>
        </authorList>
    </citation>
    <scope>NUCLEOTIDE SEQUENCE</scope>
    <source>
        <strain evidence="2">I2M02</strain>
    </source>
</reference>
<dbReference type="SUPFAM" id="SSF52540">
    <property type="entry name" value="P-loop containing nucleoside triphosphate hydrolases"/>
    <property type="match status" value="1"/>
</dbReference>
<dbReference type="AlphaFoldDB" id="A0AAW7XQE8"/>
<name>A0AAW7XQE8_9RHOB</name>
<dbReference type="Gene3D" id="3.40.50.300">
    <property type="entry name" value="P-loop containing nucleotide triphosphate hydrolases"/>
    <property type="match status" value="1"/>
</dbReference>
<accession>A0AAW7XQE8</accession>
<dbReference type="InterPro" id="IPR049050">
    <property type="entry name" value="nSTAND3"/>
</dbReference>
<dbReference type="Proteomes" id="UP001169823">
    <property type="component" value="Unassembled WGS sequence"/>
</dbReference>
<feature type="domain" description="Novel STAND NTPase 3" evidence="1">
    <location>
        <begin position="175"/>
        <end position="332"/>
    </location>
</feature>
<dbReference type="Pfam" id="PF20720">
    <property type="entry name" value="nSTAND3"/>
    <property type="match status" value="1"/>
</dbReference>
<proteinExistence type="predicted"/>
<dbReference type="InterPro" id="IPR027417">
    <property type="entry name" value="P-loop_NTPase"/>
</dbReference>
<organism evidence="2 3">
    <name type="scientific">Celeribacter halophilus</name>
    <dbReference type="NCBI Taxonomy" id="576117"/>
    <lineage>
        <taxon>Bacteria</taxon>
        <taxon>Pseudomonadati</taxon>
        <taxon>Pseudomonadota</taxon>
        <taxon>Alphaproteobacteria</taxon>
        <taxon>Rhodobacterales</taxon>
        <taxon>Roseobacteraceae</taxon>
        <taxon>Celeribacter</taxon>
    </lineage>
</organism>
<protein>
    <recommendedName>
        <fullName evidence="1">Novel STAND NTPase 3 domain-containing protein</fullName>
    </recommendedName>
</protein>
<evidence type="ECO:0000259" key="1">
    <source>
        <dbReference type="Pfam" id="PF20720"/>
    </source>
</evidence>